<dbReference type="GO" id="GO:0000978">
    <property type="term" value="F:RNA polymerase II cis-regulatory region sequence-specific DNA binding"/>
    <property type="evidence" value="ECO:0007669"/>
    <property type="project" value="InterPro"/>
</dbReference>
<dbReference type="PANTHER" id="PTHR40626">
    <property type="entry name" value="MIP31509P"/>
    <property type="match status" value="1"/>
</dbReference>
<protein>
    <recommendedName>
        <fullName evidence="9">C2H2-type domain-containing protein</fullName>
    </recommendedName>
</protein>
<dbReference type="PANTHER" id="PTHR40626:SF11">
    <property type="entry name" value="ZINC FINGER PROTEIN YPR022C"/>
    <property type="match status" value="1"/>
</dbReference>
<dbReference type="SMART" id="SM00355">
    <property type="entry name" value="ZnF_C2H2"/>
    <property type="match status" value="2"/>
</dbReference>
<evidence type="ECO:0000256" key="8">
    <source>
        <dbReference type="SAM" id="MobiDB-lite"/>
    </source>
</evidence>
<evidence type="ECO:0000259" key="9">
    <source>
        <dbReference type="PROSITE" id="PS50157"/>
    </source>
</evidence>
<keyword evidence="5" id="KW-0862">Zinc</keyword>
<evidence type="ECO:0000256" key="6">
    <source>
        <dbReference type="ARBA" id="ARBA00023242"/>
    </source>
</evidence>
<feature type="compositionally biased region" description="Low complexity" evidence="8">
    <location>
        <begin position="22"/>
        <end position="51"/>
    </location>
</feature>
<evidence type="ECO:0000256" key="4">
    <source>
        <dbReference type="ARBA" id="ARBA00022771"/>
    </source>
</evidence>
<keyword evidence="11" id="KW-1185">Reference proteome</keyword>
<keyword evidence="2" id="KW-0479">Metal-binding</keyword>
<evidence type="ECO:0000256" key="2">
    <source>
        <dbReference type="ARBA" id="ARBA00022723"/>
    </source>
</evidence>
<dbReference type="GO" id="GO:0000981">
    <property type="term" value="F:DNA-binding transcription factor activity, RNA polymerase II-specific"/>
    <property type="evidence" value="ECO:0007669"/>
    <property type="project" value="InterPro"/>
</dbReference>
<dbReference type="Pfam" id="PF00096">
    <property type="entry name" value="zf-C2H2"/>
    <property type="match status" value="1"/>
</dbReference>
<evidence type="ECO:0000313" key="10">
    <source>
        <dbReference type="EMBL" id="KAK5780433.1"/>
    </source>
</evidence>
<feature type="region of interest" description="Disordered" evidence="8">
    <location>
        <begin position="879"/>
        <end position="902"/>
    </location>
</feature>
<feature type="domain" description="C2H2-type" evidence="9">
    <location>
        <begin position="54"/>
        <end position="83"/>
    </location>
</feature>
<sequence length="1292" mass="147907">MTNTDMNTAKKQDKNKIKIKSKSSTTSNLPLKKKNNNGNSNNAQSNKNSNNQRFFCNYPNCNKSFTRLEHLSRHNLNHWPKKIFECSFIFPDTNMKCGKTFVRRDLLIRHERRHANENNRLVSKKNKQLKQLKIIQNGFSSATTKNIISDSNSKLEVNPNANNQLNNMGNSLSRDSLPTISSTMPSYSNVNFNSSSMFNQGNNNGNIQSYDQFFDWVFDNNDNKNHHYASNVKNNVDLNTVNLNNNLVTGNIPNNQSTVKNQDQKLLGASNSIVDNANILVPIPQNTYPSVSNLAQFDSTKLIEVPQQPNPIQKNTVGQYHESTYFNSNMNISQNGNITVTQNNNINSPPVLSQSSIISSIQNHKQEHQHLLHPLNSHVETQLQGPSLESVPPKLQDLYSLDYLASDPLQRFMQELSAMYPSEISNITNESSLLLTESNNDNNIMSNGLDNIFVPSSMPISVSNNSSNFIHTPGSLTDSRMASLNNIKVDNDILINDSTTSLISTPSKAKPNKIRKGNHSIPKLQALSVDSRGNSIKDNYLVKHSNINQLKKQPLESDNTSMSSSKFKTLKMINSKKELLESMKNVPSIFFPDPKTKYQLSKEKCEELYNLIPEIRNIQYETLEISLKSYWKNFHPQHGLLHKPSFNVNQQPPILIISLIMTGASYLGVDFRKTVSDPICGPLRWIIFAHPDFQPPSSTYIILSLLLLESYEKTSTNRYFHERSYLHHGTTIQLLRRTPSLGGHPLRDKTKDPEVDDDGTDGPNELNRVLSKWIEFESLKRVAFFAFYMDVTHAIVFGYMNLFISFRQIQLDLPCPDKIWESYDLSFEVLKESGYGDRGDDQSNNQTFLFALKKLIRDAIDKMITDSNKDQNDIEGIIGDVTEDGNKSSEISSQSSGSNDTDGYCDNVSGALHLEDLKKWKQNHTLAIYRPMTSVLGKKLMLAGILSVMFQCQEENDDPLIANVVIDGFNDHNITWKEIISFAINYWMFEVQRDCHKEKNCSLIKEISRSESNENVQGYPNDENPLEEKVLQVTAWNNNDDDCKLPVYHMSQIILRIFHHDYYISAGAPWRMNVMIGDKEFQSIQQRMIQFSKDTYTGGVTIIYAFQFLFEMFVRKDPITNEITIDKNYDINTDIISTRPNSIALVTLLIWTYTFTLYGPEIVMWDNEEDNNECDSNKNEKLESRKKKNDELQLKYVPIESFESYLIRMYDHLYIEKDSGGAISYQKRVWRKAVLLQTISGQNNTIGFIKYIKEILEKSYWDLTKELSRLLNNCIQRSLGKKTHVCRDMYDV</sequence>
<dbReference type="EMBL" id="JAWIZZ010000041">
    <property type="protein sequence ID" value="KAK5780433.1"/>
    <property type="molecule type" value="Genomic_DNA"/>
</dbReference>
<comment type="subcellular location">
    <subcellularLocation>
        <location evidence="1">Nucleus</location>
    </subcellularLocation>
</comment>
<keyword evidence="6" id="KW-0539">Nucleus</keyword>
<dbReference type="CDD" id="cd12148">
    <property type="entry name" value="fungal_TF_MHR"/>
    <property type="match status" value="1"/>
</dbReference>
<dbReference type="GO" id="GO:0000785">
    <property type="term" value="C:chromatin"/>
    <property type="evidence" value="ECO:0007669"/>
    <property type="project" value="TreeGrafter"/>
</dbReference>
<dbReference type="GO" id="GO:0008270">
    <property type="term" value="F:zinc ion binding"/>
    <property type="evidence" value="ECO:0007669"/>
    <property type="project" value="UniProtKB-KW"/>
</dbReference>
<dbReference type="InterPro" id="IPR051059">
    <property type="entry name" value="VerF-like"/>
</dbReference>
<evidence type="ECO:0000256" key="1">
    <source>
        <dbReference type="ARBA" id="ARBA00004123"/>
    </source>
</evidence>
<feature type="domain" description="C2H2-type" evidence="9">
    <location>
        <begin position="84"/>
        <end position="119"/>
    </location>
</feature>
<dbReference type="InterPro" id="IPR007219">
    <property type="entry name" value="XnlR_reg_dom"/>
</dbReference>
<accession>A0AAN7WTB8</accession>
<dbReference type="Gene3D" id="3.30.160.60">
    <property type="entry name" value="Classic Zinc Finger"/>
    <property type="match status" value="1"/>
</dbReference>
<feature type="region of interest" description="Disordered" evidence="8">
    <location>
        <begin position="738"/>
        <end position="762"/>
    </location>
</feature>
<feature type="region of interest" description="Disordered" evidence="8">
    <location>
        <begin position="1"/>
        <end position="52"/>
    </location>
</feature>
<name>A0AAN7WTB8_9SACH</name>
<comment type="caution">
    <text evidence="10">The sequence shown here is derived from an EMBL/GenBank/DDBJ whole genome shotgun (WGS) entry which is preliminary data.</text>
</comment>
<evidence type="ECO:0000313" key="11">
    <source>
        <dbReference type="Proteomes" id="UP001306508"/>
    </source>
</evidence>
<evidence type="ECO:0000256" key="5">
    <source>
        <dbReference type="ARBA" id="ARBA00022833"/>
    </source>
</evidence>
<keyword evidence="4 7" id="KW-0863">Zinc-finger</keyword>
<reference evidence="11" key="1">
    <citation type="submission" date="2023-07" db="EMBL/GenBank/DDBJ databases">
        <title>A draft genome of Kazachstania heterogenica Y-27499.</title>
        <authorList>
            <person name="Donic C."/>
            <person name="Kralova J.S."/>
            <person name="Fidel L."/>
            <person name="Ben-Dor S."/>
            <person name="Jung S."/>
        </authorList>
    </citation>
    <scope>NUCLEOTIDE SEQUENCE [LARGE SCALE GENOMIC DNA]</scope>
    <source>
        <strain evidence="11">Y27499</strain>
    </source>
</reference>
<dbReference type="PROSITE" id="PS50157">
    <property type="entry name" value="ZINC_FINGER_C2H2_2"/>
    <property type="match status" value="2"/>
</dbReference>
<dbReference type="PROSITE" id="PS00028">
    <property type="entry name" value="ZINC_FINGER_C2H2_1"/>
    <property type="match status" value="1"/>
</dbReference>
<dbReference type="SUPFAM" id="SSF57667">
    <property type="entry name" value="beta-beta-alpha zinc fingers"/>
    <property type="match status" value="1"/>
</dbReference>
<dbReference type="InterPro" id="IPR036236">
    <property type="entry name" value="Znf_C2H2_sf"/>
</dbReference>
<gene>
    <name evidence="10" type="ORF">RI543_002190</name>
</gene>
<dbReference type="GO" id="GO:0005634">
    <property type="term" value="C:nucleus"/>
    <property type="evidence" value="ECO:0007669"/>
    <property type="project" value="UniProtKB-SubCell"/>
</dbReference>
<dbReference type="InterPro" id="IPR013087">
    <property type="entry name" value="Znf_C2H2_type"/>
</dbReference>
<proteinExistence type="predicted"/>
<dbReference type="Pfam" id="PF04082">
    <property type="entry name" value="Fungal_trans"/>
    <property type="match status" value="1"/>
</dbReference>
<feature type="compositionally biased region" description="Low complexity" evidence="8">
    <location>
        <begin position="888"/>
        <end position="898"/>
    </location>
</feature>
<dbReference type="Proteomes" id="UP001306508">
    <property type="component" value="Unassembled WGS sequence"/>
</dbReference>
<dbReference type="GO" id="GO:0006351">
    <property type="term" value="P:DNA-templated transcription"/>
    <property type="evidence" value="ECO:0007669"/>
    <property type="project" value="InterPro"/>
</dbReference>
<keyword evidence="3" id="KW-0677">Repeat</keyword>
<evidence type="ECO:0000256" key="7">
    <source>
        <dbReference type="PROSITE-ProRule" id="PRU00042"/>
    </source>
</evidence>
<organism evidence="10 11">
    <name type="scientific">Arxiozyma heterogenica</name>
    <dbReference type="NCBI Taxonomy" id="278026"/>
    <lineage>
        <taxon>Eukaryota</taxon>
        <taxon>Fungi</taxon>
        <taxon>Dikarya</taxon>
        <taxon>Ascomycota</taxon>
        <taxon>Saccharomycotina</taxon>
        <taxon>Saccharomycetes</taxon>
        <taxon>Saccharomycetales</taxon>
        <taxon>Saccharomycetaceae</taxon>
        <taxon>Arxiozyma</taxon>
    </lineage>
</organism>
<evidence type="ECO:0000256" key="3">
    <source>
        <dbReference type="ARBA" id="ARBA00022737"/>
    </source>
</evidence>